<dbReference type="Pfam" id="PF08752">
    <property type="entry name" value="COP-gamma_platf"/>
    <property type="match status" value="1"/>
</dbReference>
<keyword evidence="11 12" id="KW-0968">Cytoplasmic vesicle</keyword>
<dbReference type="Gene3D" id="3.30.310.10">
    <property type="entry name" value="TATA-Binding Protein"/>
    <property type="match status" value="1"/>
</dbReference>
<evidence type="ECO:0000259" key="14">
    <source>
        <dbReference type="Pfam" id="PF08752"/>
    </source>
</evidence>
<comment type="subunit">
    <text evidence="3">Oligomeric complex that consists of at least the alpha, beta, beta', gamma, delta, epsilon and zeta subunits.</text>
</comment>
<organism evidence="16 17">
    <name type="scientific">Dermatophagoides pteronyssinus</name>
    <name type="common">European house dust mite</name>
    <dbReference type="NCBI Taxonomy" id="6956"/>
    <lineage>
        <taxon>Eukaryota</taxon>
        <taxon>Metazoa</taxon>
        <taxon>Ecdysozoa</taxon>
        <taxon>Arthropoda</taxon>
        <taxon>Chelicerata</taxon>
        <taxon>Arachnida</taxon>
        <taxon>Acari</taxon>
        <taxon>Acariformes</taxon>
        <taxon>Sarcoptiformes</taxon>
        <taxon>Astigmata</taxon>
        <taxon>Psoroptidia</taxon>
        <taxon>Analgoidea</taxon>
        <taxon>Pyroglyphidae</taxon>
        <taxon>Dermatophagoidinae</taxon>
        <taxon>Dermatophagoides</taxon>
    </lineage>
</organism>
<dbReference type="InterPro" id="IPR017106">
    <property type="entry name" value="Coatomer_gsu"/>
</dbReference>
<dbReference type="OMA" id="DFIEDCE"/>
<keyword evidence="6" id="KW-0677">Repeat</keyword>
<dbReference type="InterPro" id="IPR037067">
    <property type="entry name" value="Coatomer_gsu_app_sf"/>
</dbReference>
<dbReference type="GO" id="GO:0000139">
    <property type="term" value="C:Golgi membrane"/>
    <property type="evidence" value="ECO:0007669"/>
    <property type="project" value="UniProtKB-SubCell"/>
</dbReference>
<comment type="similarity">
    <text evidence="2 12">Belongs to the COPG family.</text>
</comment>
<name>A0A6P6XST2_DERPT</name>
<keyword evidence="4 12" id="KW-0813">Transport</keyword>
<dbReference type="SUPFAM" id="SSF48371">
    <property type="entry name" value="ARM repeat"/>
    <property type="match status" value="1"/>
</dbReference>
<dbReference type="OrthoDB" id="1074925at2759"/>
<dbReference type="AlphaFoldDB" id="A0A6P6XST2"/>
<dbReference type="FunFam" id="2.60.40.1480:FF:000001">
    <property type="entry name" value="Coatomer subunit gamma"/>
    <property type="match status" value="1"/>
</dbReference>
<evidence type="ECO:0000256" key="12">
    <source>
        <dbReference type="PIRNR" id="PIRNR037093"/>
    </source>
</evidence>
<dbReference type="RefSeq" id="XP_027196430.1">
    <property type="nucleotide sequence ID" value="XM_027340629.1"/>
</dbReference>
<evidence type="ECO:0000256" key="6">
    <source>
        <dbReference type="ARBA" id="ARBA00022737"/>
    </source>
</evidence>
<sequence length="914" mass="102056">MIHKRDKKDEEEGFCNPFARLDKTSVLQEARVFNETPVNPRKCSLILTKILYLINTGMAPLTTLEATDAFFNMTKLFQSKDSTLRRLVYIGIKELSRMAENVYVVTSSLTTDMNAKDDQCRPAALRALCQITEASTFQGIERYMKQAIVDRNPTVSSAALVSSLHLAKTIPDGVKRWANEAQEALNSDNIMVQYHALGLLYHIRKSDRLAVTKLVTKLVRSPMKSPFAVCQLIRISAKLIEDEGAGSDSIYYDYIESCLRHKSEMVVYEAANAIINLSCTSQRELASAISVLQLMLSSSKSTNRFAAVRALNKIAMNHPTAVMACNVDLENLITDNNRSIATLAITTLLKTGNESSVERLMKQIASFMSEISDEFKIVVVGSTRALCAKFPRKHTVMMSFLSSMLHEEGGYEYKKSIVDTIIAIIEDNPEAKETGLAYLCEFIEDCEHTSLAVKILYLLGREGVKTAQPAKYIRYIYNRLILEKSPVRAAAVSSLAKFAAHCEDLLPQILVLLERSVLDADDEVRDRATYHLNILAKQSKSTKMNCISNPLQVSIVGLEKALSAYLQDTHSNQEQSFDIKQVPLSTAPITGLLDANQSIKSDSNRKSLANGPAVGVNHHGTGASSAIEKIAATRQDLYAEQLASVPELNSLRLGPILKSSLPIELTESETEYVVQCIKHMFREHIVLQFDCTNTLNDQILEQVSIDMEMFENFYIKLQVKCDQLVYNTPRSIYVVLASDSFPSDNDIENSEMDISHLFGTFTGVTLKYLVKDCDPNTSQVLDDEGYQDEYALEDVDILISDYMQKLIVPDFQTFWEEAGEENQVEETYALSNFKTLDEAIKNLVNFMDMNVCDRSDRVPDGKNAHTVFLSGLFRGQVQVLIRAKLAQSTDGITMKITVRSSSMAISEYIASAIV</sequence>
<dbReference type="CTD" id="43717"/>
<dbReference type="InterPro" id="IPR002553">
    <property type="entry name" value="Clathrin/coatomer_adapt-like_N"/>
</dbReference>
<reference evidence="17" key="1">
    <citation type="submission" date="2025-08" db="UniProtKB">
        <authorList>
            <consortium name="RefSeq"/>
        </authorList>
    </citation>
    <scope>IDENTIFICATION</scope>
    <source>
        <strain evidence="17">Airmid</strain>
    </source>
</reference>
<evidence type="ECO:0000313" key="17">
    <source>
        <dbReference type="RefSeq" id="XP_027196430.1"/>
    </source>
</evidence>
<evidence type="ECO:0000256" key="7">
    <source>
        <dbReference type="ARBA" id="ARBA00022892"/>
    </source>
</evidence>
<keyword evidence="10 12" id="KW-0472">Membrane</keyword>
<feature type="domain" description="Clathrin/coatomer adaptor adaptin-like N-terminal" evidence="13">
    <location>
        <begin position="24"/>
        <end position="537"/>
    </location>
</feature>
<evidence type="ECO:0000256" key="10">
    <source>
        <dbReference type="ARBA" id="ARBA00023136"/>
    </source>
</evidence>
<evidence type="ECO:0000259" key="15">
    <source>
        <dbReference type="Pfam" id="PF16381"/>
    </source>
</evidence>
<dbReference type="GO" id="GO:0005198">
    <property type="term" value="F:structural molecule activity"/>
    <property type="evidence" value="ECO:0007669"/>
    <property type="project" value="InterPro"/>
</dbReference>
<dbReference type="GO" id="GO:0006891">
    <property type="term" value="P:intra-Golgi vesicle-mediated transport"/>
    <property type="evidence" value="ECO:0007669"/>
    <property type="project" value="TreeGrafter"/>
</dbReference>
<dbReference type="GO" id="GO:0006886">
    <property type="term" value="P:intracellular protein transport"/>
    <property type="evidence" value="ECO:0007669"/>
    <property type="project" value="InterPro"/>
</dbReference>
<dbReference type="FunFam" id="1.25.10.10:FF:000071">
    <property type="entry name" value="Coatomer subunit gamma"/>
    <property type="match status" value="1"/>
</dbReference>
<dbReference type="KEGG" id="dpte:113790925"/>
<dbReference type="PANTHER" id="PTHR10261:SF0">
    <property type="entry name" value="COATOMER SUBUNIT GAMMA-2"/>
    <property type="match status" value="1"/>
</dbReference>
<dbReference type="GO" id="GO:0009306">
    <property type="term" value="P:protein secretion"/>
    <property type="evidence" value="ECO:0007669"/>
    <property type="project" value="TreeGrafter"/>
</dbReference>
<comment type="function">
    <text evidence="12">The coatomer is a cytosolic protein complex that binds to dilysine motifs and reversibly associates with Golgi non-clathrin-coated vesicles, which further mediate biosynthetic protein transport from the ER, via the Golgi up to the trans Golgi network. Coatomer complex is required for budding from Golgi membranes, and is essential for the retrograde Golgi-to-ER transport of dilysine-tagged proteins.</text>
</comment>
<dbReference type="GO" id="GO:0030126">
    <property type="term" value="C:COPI vesicle coat"/>
    <property type="evidence" value="ECO:0007669"/>
    <property type="project" value="InterPro"/>
</dbReference>
<keyword evidence="16" id="KW-1185">Reference proteome</keyword>
<dbReference type="InParanoid" id="A0A6P6XST2"/>
<comment type="subcellular location">
    <subcellularLocation>
        <location evidence="12">Cytoplasm</location>
    </subcellularLocation>
    <subcellularLocation>
        <location evidence="1 12">Golgi apparatus membrane</location>
        <topology evidence="1 12">Peripheral membrane protein</topology>
        <orientation evidence="1 12">Cytoplasmic side</orientation>
    </subcellularLocation>
    <subcellularLocation>
        <location evidence="12">Cytoplasmic vesicle</location>
        <location evidence="12">COPI-coated vesicle membrane</location>
        <topology evidence="12">Peripheral membrane protein</topology>
        <orientation evidence="12">Cytoplasmic side</orientation>
    </subcellularLocation>
</comment>
<proteinExistence type="inferred from homology"/>
<evidence type="ECO:0000256" key="11">
    <source>
        <dbReference type="ARBA" id="ARBA00023329"/>
    </source>
</evidence>
<dbReference type="InterPro" id="IPR013041">
    <property type="entry name" value="Clathrin_app_Ig-like_sf"/>
</dbReference>
<dbReference type="InterPro" id="IPR013040">
    <property type="entry name" value="Coatomer_gsu_app_Ig-like_dom"/>
</dbReference>
<dbReference type="GO" id="GO:0005793">
    <property type="term" value="C:endoplasmic reticulum-Golgi intermediate compartment"/>
    <property type="evidence" value="ECO:0007669"/>
    <property type="project" value="TreeGrafter"/>
</dbReference>
<dbReference type="GO" id="GO:0005783">
    <property type="term" value="C:endoplasmic reticulum"/>
    <property type="evidence" value="ECO:0007669"/>
    <property type="project" value="TreeGrafter"/>
</dbReference>
<evidence type="ECO:0000256" key="8">
    <source>
        <dbReference type="ARBA" id="ARBA00022927"/>
    </source>
</evidence>
<dbReference type="Pfam" id="PF16381">
    <property type="entry name" value="Coatomer_g_Cpla"/>
    <property type="match status" value="1"/>
</dbReference>
<dbReference type="InterPro" id="IPR016024">
    <property type="entry name" value="ARM-type_fold"/>
</dbReference>
<keyword evidence="8 12" id="KW-0653">Protein transport</keyword>
<dbReference type="InterPro" id="IPR032154">
    <property type="entry name" value="Coatomer_g_Cpla"/>
</dbReference>
<dbReference type="SUPFAM" id="SSF55711">
    <property type="entry name" value="Subdomain of clathrin and coatomer appendage domain"/>
    <property type="match status" value="1"/>
</dbReference>
<dbReference type="Pfam" id="PF01602">
    <property type="entry name" value="Adaptin_N"/>
    <property type="match status" value="1"/>
</dbReference>
<dbReference type="InterPro" id="IPR011989">
    <property type="entry name" value="ARM-like"/>
</dbReference>
<keyword evidence="7 12" id="KW-0931">ER-Golgi transport</keyword>
<dbReference type="FunFam" id="3.30.310.10:FF:000011">
    <property type="entry name" value="Coatomer subunit gamma"/>
    <property type="match status" value="1"/>
</dbReference>
<feature type="domain" description="Coatomer gamma subunit appendage Ig-like subdomain" evidence="14">
    <location>
        <begin position="638"/>
        <end position="797"/>
    </location>
</feature>
<evidence type="ECO:0000256" key="4">
    <source>
        <dbReference type="ARBA" id="ARBA00022448"/>
    </source>
</evidence>
<evidence type="ECO:0000256" key="1">
    <source>
        <dbReference type="ARBA" id="ARBA00004255"/>
    </source>
</evidence>
<evidence type="ECO:0000256" key="2">
    <source>
        <dbReference type="ARBA" id="ARBA00010720"/>
    </source>
</evidence>
<gene>
    <name evidence="17" type="primary">LOC113790925</name>
</gene>
<evidence type="ECO:0000256" key="3">
    <source>
        <dbReference type="ARBA" id="ARBA00011775"/>
    </source>
</evidence>
<dbReference type="Gene3D" id="2.60.40.1480">
    <property type="entry name" value="Coatomer, gamma subunit, appendage domain"/>
    <property type="match status" value="1"/>
</dbReference>
<dbReference type="SUPFAM" id="SSF49348">
    <property type="entry name" value="Clathrin adaptor appendage domain"/>
    <property type="match status" value="1"/>
</dbReference>
<evidence type="ECO:0000259" key="13">
    <source>
        <dbReference type="Pfam" id="PF01602"/>
    </source>
</evidence>
<dbReference type="GO" id="GO:0006888">
    <property type="term" value="P:endoplasmic reticulum to Golgi vesicle-mediated transport"/>
    <property type="evidence" value="ECO:0007669"/>
    <property type="project" value="TreeGrafter"/>
</dbReference>
<evidence type="ECO:0000313" key="16">
    <source>
        <dbReference type="Proteomes" id="UP000515146"/>
    </source>
</evidence>
<dbReference type="InterPro" id="IPR012295">
    <property type="entry name" value="TBP_dom_sf"/>
</dbReference>
<keyword evidence="9 12" id="KW-0333">Golgi apparatus</keyword>
<dbReference type="PIRSF" id="PIRSF037093">
    <property type="entry name" value="Coatomer_gamma_subunit"/>
    <property type="match status" value="1"/>
</dbReference>
<dbReference type="GO" id="GO:0072384">
    <property type="term" value="P:organelle transport along microtubule"/>
    <property type="evidence" value="ECO:0007669"/>
    <property type="project" value="TreeGrafter"/>
</dbReference>
<accession>A0A6P6XST2</accession>
<dbReference type="Gene3D" id="1.25.10.10">
    <property type="entry name" value="Leucine-rich Repeat Variant"/>
    <property type="match status" value="2"/>
</dbReference>
<dbReference type="FunCoup" id="A0A6P6XST2">
    <property type="interactions" value="1821"/>
</dbReference>
<keyword evidence="5 12" id="KW-0963">Cytoplasm</keyword>
<protein>
    <recommendedName>
        <fullName evidence="12">Coatomer subunit gamma</fullName>
    </recommendedName>
</protein>
<dbReference type="InterPro" id="IPR009028">
    <property type="entry name" value="Coatomer/calthrin_app_sub_C"/>
</dbReference>
<feature type="domain" description="Coatomer subunit gamma C-terminal" evidence="15">
    <location>
        <begin position="800"/>
        <end position="913"/>
    </location>
</feature>
<dbReference type="PANTHER" id="PTHR10261">
    <property type="entry name" value="COATOMER SUBUNIT GAMMA"/>
    <property type="match status" value="1"/>
</dbReference>
<dbReference type="Proteomes" id="UP000515146">
    <property type="component" value="Unplaced"/>
</dbReference>
<evidence type="ECO:0000256" key="9">
    <source>
        <dbReference type="ARBA" id="ARBA00023034"/>
    </source>
</evidence>
<evidence type="ECO:0000256" key="5">
    <source>
        <dbReference type="ARBA" id="ARBA00022490"/>
    </source>
</evidence>